<accession>A0ABS1JV45</accession>
<keyword evidence="2" id="KW-0732">Signal</keyword>
<evidence type="ECO:0000256" key="2">
    <source>
        <dbReference type="SAM" id="SignalP"/>
    </source>
</evidence>
<evidence type="ECO:0000313" key="3">
    <source>
        <dbReference type="EMBL" id="MBL0428154.1"/>
    </source>
</evidence>
<evidence type="ECO:0000313" key="4">
    <source>
        <dbReference type="Proteomes" id="UP000622707"/>
    </source>
</evidence>
<dbReference type="RefSeq" id="WP_201692787.1">
    <property type="nucleotide sequence ID" value="NZ_JAEQND010000016.1"/>
</dbReference>
<reference evidence="3 4" key="1">
    <citation type="journal article" date="2017" name="Int. J. Syst. Evol. Microbiol.">
        <title>Ramlibacter alkalitolerans sp. nov., alkali-tolerant bacterium isolated from soil of ginseng.</title>
        <authorList>
            <person name="Lee D.H."/>
            <person name="Cha C.J."/>
        </authorList>
    </citation>
    <scope>NUCLEOTIDE SEQUENCE [LARGE SCALE GENOMIC DNA]</scope>
    <source>
        <strain evidence="3 4">KACC 19305</strain>
    </source>
</reference>
<gene>
    <name evidence="3" type="ORF">JI746_23815</name>
</gene>
<feature type="region of interest" description="Disordered" evidence="1">
    <location>
        <begin position="40"/>
        <end position="63"/>
    </location>
</feature>
<evidence type="ECO:0000256" key="1">
    <source>
        <dbReference type="SAM" id="MobiDB-lite"/>
    </source>
</evidence>
<organism evidence="3 4">
    <name type="scientific">Ramlibacter alkalitolerans</name>
    <dbReference type="NCBI Taxonomy" id="2039631"/>
    <lineage>
        <taxon>Bacteria</taxon>
        <taxon>Pseudomonadati</taxon>
        <taxon>Pseudomonadota</taxon>
        <taxon>Betaproteobacteria</taxon>
        <taxon>Burkholderiales</taxon>
        <taxon>Comamonadaceae</taxon>
        <taxon>Ramlibacter</taxon>
    </lineage>
</organism>
<sequence length="174" mass="18635">MRLVSPVLALGLCFVALATQAQLRPSPGYSAGPSLLPPPAAAAPSAAAPAAAQAPSANADKERAGQTAAHAWLLLLDRKDWGTAWDASSQLFRQTVPLPAWMNGIPKLRDPLGAFVERQPVDATYKTTLPGRPDGEYVTILFTSRFANKAKVEETVTTVREPDGRWRVTGYTAR</sequence>
<feature type="compositionally biased region" description="Low complexity" evidence="1">
    <location>
        <begin position="42"/>
        <end position="58"/>
    </location>
</feature>
<comment type="caution">
    <text evidence="3">The sequence shown here is derived from an EMBL/GenBank/DDBJ whole genome shotgun (WGS) entry which is preliminary data.</text>
</comment>
<name>A0ABS1JV45_9BURK</name>
<dbReference type="EMBL" id="JAEQND010000016">
    <property type="protein sequence ID" value="MBL0428154.1"/>
    <property type="molecule type" value="Genomic_DNA"/>
</dbReference>
<dbReference type="Pfam" id="PF13211">
    <property type="entry name" value="DUF4019"/>
    <property type="match status" value="1"/>
</dbReference>
<dbReference type="InterPro" id="IPR025091">
    <property type="entry name" value="DUF4019"/>
</dbReference>
<feature type="signal peptide" evidence="2">
    <location>
        <begin position="1"/>
        <end position="21"/>
    </location>
</feature>
<feature type="chain" id="PRO_5045442151" evidence="2">
    <location>
        <begin position="22"/>
        <end position="174"/>
    </location>
</feature>
<protein>
    <submittedName>
        <fullName evidence="3">DUF4019 domain-containing protein</fullName>
    </submittedName>
</protein>
<keyword evidence="4" id="KW-1185">Reference proteome</keyword>
<dbReference type="Proteomes" id="UP000622707">
    <property type="component" value="Unassembled WGS sequence"/>
</dbReference>
<proteinExistence type="predicted"/>